<feature type="region of interest" description="Disordered" evidence="1">
    <location>
        <begin position="1"/>
        <end position="24"/>
    </location>
</feature>
<dbReference type="EMBL" id="CSBK01001159">
    <property type="protein sequence ID" value="COY37395.1"/>
    <property type="molecule type" value="Genomic_DNA"/>
</dbReference>
<sequence length="44" mass="4610">MADRVDQYGAGLGPPDLNQVGAAGVAETRRPLGVYRERSAPAVQ</sequence>
<organism evidence="2 3">
    <name type="scientific">Mycobacterium tuberculosis</name>
    <dbReference type="NCBI Taxonomy" id="1773"/>
    <lineage>
        <taxon>Bacteria</taxon>
        <taxon>Bacillati</taxon>
        <taxon>Actinomycetota</taxon>
        <taxon>Actinomycetes</taxon>
        <taxon>Mycobacteriales</taxon>
        <taxon>Mycobacteriaceae</taxon>
        <taxon>Mycobacterium</taxon>
        <taxon>Mycobacterium tuberculosis complex</taxon>
    </lineage>
</organism>
<gene>
    <name evidence="2" type="ORF">ERS007739_02503</name>
</gene>
<evidence type="ECO:0000313" key="3">
    <source>
        <dbReference type="Proteomes" id="UP000039021"/>
    </source>
</evidence>
<comment type="caution">
    <text evidence="2">The sequence shown here is derived from an EMBL/GenBank/DDBJ whole genome shotgun (WGS) entry which is preliminary data.</text>
</comment>
<protein>
    <submittedName>
        <fullName evidence="2">Uncharacterized protein</fullName>
    </submittedName>
</protein>
<accession>A0A916P871</accession>
<dbReference type="Proteomes" id="UP000039021">
    <property type="component" value="Unassembled WGS sequence"/>
</dbReference>
<dbReference type="AlphaFoldDB" id="A0A916P871"/>
<reference evidence="3" key="1">
    <citation type="submission" date="2015-03" db="EMBL/GenBank/DDBJ databases">
        <authorList>
            <consortium name="Pathogen Informatics"/>
        </authorList>
    </citation>
    <scope>NUCLEOTIDE SEQUENCE [LARGE SCALE GENOMIC DNA]</scope>
    <source>
        <strain evidence="3">N09902308</strain>
    </source>
</reference>
<proteinExistence type="predicted"/>
<name>A0A916P871_MYCTX</name>
<evidence type="ECO:0000313" key="2">
    <source>
        <dbReference type="EMBL" id="COY37395.1"/>
    </source>
</evidence>
<evidence type="ECO:0000256" key="1">
    <source>
        <dbReference type="SAM" id="MobiDB-lite"/>
    </source>
</evidence>